<sequence length="270" mass="31349">MSEDTSRIFDLWKKEYSKQIKKYSEYEAKDQFQQFASLFTPGNSYFYILNLHNLNLDYISPEVEIFTGKPPEEVTMECLLQTALKEEFEWIEKKERLIQSFYNDYLPSDKVTDYKMLYSYEMKDHKGNKKVMLIQGTPLSVSENGTPQHLLVIHSDVSHLQVCSIKEVSFISLKGEKSFYNLDPENGCFNPELCREEHNDLANIITKREQEIIKYLAKGLNAEEIAEKLNISKHTIRTHRKNILQKTGCNNTTQLVAKCLTGGIITPQDL</sequence>
<keyword evidence="3" id="KW-0804">Transcription</keyword>
<dbReference type="InterPro" id="IPR016032">
    <property type="entry name" value="Sig_transdc_resp-reg_C-effctor"/>
</dbReference>
<dbReference type="Proteomes" id="UP001597131">
    <property type="component" value="Unassembled WGS sequence"/>
</dbReference>
<dbReference type="CDD" id="cd06170">
    <property type="entry name" value="LuxR_C_like"/>
    <property type="match status" value="1"/>
</dbReference>
<reference evidence="6" key="1">
    <citation type="journal article" date="2019" name="Int. J. Syst. Evol. Microbiol.">
        <title>The Global Catalogue of Microorganisms (GCM) 10K type strain sequencing project: providing services to taxonomists for standard genome sequencing and annotation.</title>
        <authorList>
            <consortium name="The Broad Institute Genomics Platform"/>
            <consortium name="The Broad Institute Genome Sequencing Center for Infectious Disease"/>
            <person name="Wu L."/>
            <person name="Ma J."/>
        </authorList>
    </citation>
    <scope>NUCLEOTIDE SEQUENCE [LARGE SCALE GENOMIC DNA]</scope>
    <source>
        <strain evidence="6">CCUG 64793</strain>
    </source>
</reference>
<gene>
    <name evidence="5" type="ORF">ACFQ3Q_04420</name>
</gene>
<evidence type="ECO:0000259" key="4">
    <source>
        <dbReference type="PROSITE" id="PS50043"/>
    </source>
</evidence>
<dbReference type="RefSeq" id="WP_380743323.1">
    <property type="nucleotide sequence ID" value="NZ_JBHTLI010000001.1"/>
</dbReference>
<accession>A0ABW3NQP7</accession>
<evidence type="ECO:0000256" key="2">
    <source>
        <dbReference type="ARBA" id="ARBA00023125"/>
    </source>
</evidence>
<organism evidence="5 6">
    <name type="scientific">Salegentibacter chungangensis</name>
    <dbReference type="NCBI Taxonomy" id="1335724"/>
    <lineage>
        <taxon>Bacteria</taxon>
        <taxon>Pseudomonadati</taxon>
        <taxon>Bacteroidota</taxon>
        <taxon>Flavobacteriia</taxon>
        <taxon>Flavobacteriales</taxon>
        <taxon>Flavobacteriaceae</taxon>
        <taxon>Salegentibacter</taxon>
    </lineage>
</organism>
<dbReference type="PROSITE" id="PS00622">
    <property type="entry name" value="HTH_LUXR_1"/>
    <property type="match status" value="1"/>
</dbReference>
<dbReference type="PROSITE" id="PS50043">
    <property type="entry name" value="HTH_LUXR_2"/>
    <property type="match status" value="1"/>
</dbReference>
<dbReference type="Gene3D" id="3.30.450.20">
    <property type="entry name" value="PAS domain"/>
    <property type="match status" value="1"/>
</dbReference>
<dbReference type="PANTHER" id="PTHR44688">
    <property type="entry name" value="DNA-BINDING TRANSCRIPTIONAL ACTIVATOR DEVR_DOSR"/>
    <property type="match status" value="1"/>
</dbReference>
<feature type="domain" description="HTH luxR-type" evidence="4">
    <location>
        <begin position="198"/>
        <end position="263"/>
    </location>
</feature>
<keyword evidence="6" id="KW-1185">Reference proteome</keyword>
<protein>
    <submittedName>
        <fullName evidence="5">Response regulator transcription factor</fullName>
    </submittedName>
</protein>
<dbReference type="Pfam" id="PF00196">
    <property type="entry name" value="GerE"/>
    <property type="match status" value="1"/>
</dbReference>
<proteinExistence type="predicted"/>
<evidence type="ECO:0000256" key="1">
    <source>
        <dbReference type="ARBA" id="ARBA00023015"/>
    </source>
</evidence>
<name>A0ABW3NQP7_9FLAO</name>
<evidence type="ECO:0000313" key="5">
    <source>
        <dbReference type="EMBL" id="MFD1094985.1"/>
    </source>
</evidence>
<dbReference type="SUPFAM" id="SSF46894">
    <property type="entry name" value="C-terminal effector domain of the bipartite response regulators"/>
    <property type="match status" value="1"/>
</dbReference>
<evidence type="ECO:0000256" key="3">
    <source>
        <dbReference type="ARBA" id="ARBA00023163"/>
    </source>
</evidence>
<dbReference type="PRINTS" id="PR00038">
    <property type="entry name" value="HTHLUXR"/>
</dbReference>
<comment type="caution">
    <text evidence="5">The sequence shown here is derived from an EMBL/GenBank/DDBJ whole genome shotgun (WGS) entry which is preliminary data.</text>
</comment>
<dbReference type="SMART" id="SM00421">
    <property type="entry name" value="HTH_LUXR"/>
    <property type="match status" value="1"/>
</dbReference>
<keyword evidence="2" id="KW-0238">DNA-binding</keyword>
<dbReference type="InterPro" id="IPR000792">
    <property type="entry name" value="Tscrpt_reg_LuxR_C"/>
</dbReference>
<evidence type="ECO:0000313" key="6">
    <source>
        <dbReference type="Proteomes" id="UP001597131"/>
    </source>
</evidence>
<dbReference type="EMBL" id="JBHTLI010000001">
    <property type="protein sequence ID" value="MFD1094985.1"/>
    <property type="molecule type" value="Genomic_DNA"/>
</dbReference>
<keyword evidence="1" id="KW-0805">Transcription regulation</keyword>
<dbReference type="InterPro" id="IPR036388">
    <property type="entry name" value="WH-like_DNA-bd_sf"/>
</dbReference>
<dbReference type="PANTHER" id="PTHR44688:SF16">
    <property type="entry name" value="DNA-BINDING TRANSCRIPTIONAL ACTIVATOR DEVR_DOSR"/>
    <property type="match status" value="1"/>
</dbReference>
<dbReference type="Gene3D" id="1.10.10.10">
    <property type="entry name" value="Winged helix-like DNA-binding domain superfamily/Winged helix DNA-binding domain"/>
    <property type="match status" value="1"/>
</dbReference>